<evidence type="ECO:0000256" key="7">
    <source>
        <dbReference type="ARBA" id="ARBA00022771"/>
    </source>
</evidence>
<evidence type="ECO:0000256" key="11">
    <source>
        <dbReference type="ARBA" id="ARBA00023136"/>
    </source>
</evidence>
<keyword evidence="6" id="KW-0479">Metal-binding</keyword>
<keyword evidence="5 12" id="KW-0812">Transmembrane</keyword>
<keyword evidence="4" id="KW-0808">Transferase</keyword>
<evidence type="ECO:0000256" key="3">
    <source>
        <dbReference type="ARBA" id="ARBA00012483"/>
    </source>
</evidence>
<keyword evidence="10 12" id="KW-1133">Transmembrane helix</keyword>
<comment type="catalytic activity">
    <reaction evidence="1">
        <text>S-ubiquitinyl-[E2 ubiquitin-conjugating enzyme]-L-cysteine + [acceptor protein]-L-lysine = [E2 ubiquitin-conjugating enzyme]-L-cysteine + N(6)-ubiquitinyl-[acceptor protein]-L-lysine.</text>
        <dbReference type="EC" id="2.3.2.27"/>
    </reaction>
</comment>
<evidence type="ECO:0000256" key="1">
    <source>
        <dbReference type="ARBA" id="ARBA00000900"/>
    </source>
</evidence>
<evidence type="ECO:0000256" key="12">
    <source>
        <dbReference type="SAM" id="Phobius"/>
    </source>
</evidence>
<feature type="transmembrane region" description="Helical" evidence="12">
    <location>
        <begin position="6"/>
        <end position="24"/>
    </location>
</feature>
<evidence type="ECO:0000313" key="15">
    <source>
        <dbReference type="Proteomes" id="UP000002027"/>
    </source>
</evidence>
<evidence type="ECO:0000259" key="13">
    <source>
        <dbReference type="Pfam" id="PF12483"/>
    </source>
</evidence>
<reference evidence="15" key="1">
    <citation type="submission" date="2009-11" db="EMBL/GenBank/DDBJ databases">
        <title>The complete chromosome 1 of Sphaerobacter thermophilus DSM 20745.</title>
        <authorList>
            <person name="Lucas S."/>
            <person name="Copeland A."/>
            <person name="Lapidus A."/>
            <person name="Glavina del Rio T."/>
            <person name="Dalin E."/>
            <person name="Tice H."/>
            <person name="Bruce D."/>
            <person name="Goodwin L."/>
            <person name="Pitluck S."/>
            <person name="Kyrpides N."/>
            <person name="Mavromatis K."/>
            <person name="Ivanova N."/>
            <person name="Mikhailova N."/>
            <person name="LaButti K.M."/>
            <person name="Clum A."/>
            <person name="Sun H.I."/>
            <person name="Brettin T."/>
            <person name="Detter J.C."/>
            <person name="Han C."/>
            <person name="Larimer F."/>
            <person name="Land M."/>
            <person name="Hauser L."/>
            <person name="Markowitz V."/>
            <person name="Cheng J.F."/>
            <person name="Hugenholtz P."/>
            <person name="Woyke T."/>
            <person name="Wu D."/>
            <person name="Steenblock K."/>
            <person name="Schneider S."/>
            <person name="Pukall R."/>
            <person name="Goeker M."/>
            <person name="Klenk H.P."/>
            <person name="Eisen J.A."/>
        </authorList>
    </citation>
    <scope>NUCLEOTIDE SEQUENCE [LARGE SCALE GENOMIC DNA]</scope>
    <source>
        <strain evidence="15">ATCC 49802 / DSM 20745 / S 6022</strain>
    </source>
</reference>
<evidence type="ECO:0000313" key="14">
    <source>
        <dbReference type="EMBL" id="ACZ39781.1"/>
    </source>
</evidence>
<dbReference type="GO" id="GO:0016020">
    <property type="term" value="C:membrane"/>
    <property type="evidence" value="ECO:0007669"/>
    <property type="project" value="UniProtKB-SubCell"/>
</dbReference>
<sequence>MGTSGVLLIIGLVAAGIGAVLLFIGRRIQAKTDLLAKVPTVDASEVASLIPGEMIEVKGVIRCDTPLTAELAQRACVYYSSRVVREYEYRRRNAKGETVRSRRSETVAHNEQFTPFYVEDSSGRVLVDPEGAEVDAQKLVDRFERNPGALGPTISLGGISLNLGGDDGTIGYRYQEHVLPVDIPVYVLGVVQEGGTIGRPPAALKGRRFIISYRAEEALRESWGKKARWLGISAVALFALAVILFVVAVGMLVA</sequence>
<keyword evidence="15" id="KW-1185">Reference proteome</keyword>
<dbReference type="PANTHER" id="PTHR47568:SF2">
    <property type="entry name" value="E3 UBIQUITIN-PROTEIN LIGASE SP1-RELATED"/>
    <property type="match status" value="1"/>
</dbReference>
<name>D1C7D5_SPHTD</name>
<evidence type="ECO:0000256" key="5">
    <source>
        <dbReference type="ARBA" id="ARBA00022692"/>
    </source>
</evidence>
<dbReference type="PANTHER" id="PTHR47568">
    <property type="match status" value="1"/>
</dbReference>
<dbReference type="AlphaFoldDB" id="D1C7D5"/>
<dbReference type="RefSeq" id="WP_012872822.1">
    <property type="nucleotide sequence ID" value="NC_013523.1"/>
</dbReference>
<dbReference type="STRING" id="479434.Sthe_2360"/>
<keyword evidence="7" id="KW-0863">Zinc-finger</keyword>
<dbReference type="GO" id="GO:0008270">
    <property type="term" value="F:zinc ion binding"/>
    <property type="evidence" value="ECO:0007669"/>
    <property type="project" value="UniProtKB-KW"/>
</dbReference>
<keyword evidence="8" id="KW-0833">Ubl conjugation pathway</keyword>
<evidence type="ECO:0000256" key="6">
    <source>
        <dbReference type="ARBA" id="ARBA00022723"/>
    </source>
</evidence>
<dbReference type="KEGG" id="sti:Sthe_2360"/>
<evidence type="ECO:0000256" key="9">
    <source>
        <dbReference type="ARBA" id="ARBA00022833"/>
    </source>
</evidence>
<dbReference type="InParanoid" id="D1C7D5"/>
<dbReference type="HOGENOM" id="CLU_088502_0_0_0"/>
<evidence type="ECO:0000256" key="10">
    <source>
        <dbReference type="ARBA" id="ARBA00022989"/>
    </source>
</evidence>
<keyword evidence="9" id="KW-0862">Zinc</keyword>
<dbReference type="eggNOG" id="COG1704">
    <property type="taxonomic scope" value="Bacteria"/>
</dbReference>
<dbReference type="EMBL" id="CP001823">
    <property type="protein sequence ID" value="ACZ39781.1"/>
    <property type="molecule type" value="Genomic_DNA"/>
</dbReference>
<reference evidence="14 15" key="2">
    <citation type="journal article" date="2010" name="Stand. Genomic Sci.">
        <title>Complete genome sequence of Desulfohalobium retbaense type strain (HR(100)).</title>
        <authorList>
            <person name="Spring S."/>
            <person name="Nolan M."/>
            <person name="Lapidus A."/>
            <person name="Glavina Del Rio T."/>
            <person name="Copeland A."/>
            <person name="Tice H."/>
            <person name="Cheng J.F."/>
            <person name="Lucas S."/>
            <person name="Land M."/>
            <person name="Chen F."/>
            <person name="Bruce D."/>
            <person name="Goodwin L."/>
            <person name="Pitluck S."/>
            <person name="Ivanova N."/>
            <person name="Mavromatis K."/>
            <person name="Mikhailova N."/>
            <person name="Pati A."/>
            <person name="Chen A."/>
            <person name="Palaniappan K."/>
            <person name="Hauser L."/>
            <person name="Chang Y.J."/>
            <person name="Jeffries C.D."/>
            <person name="Munk C."/>
            <person name="Kiss H."/>
            <person name="Chain P."/>
            <person name="Han C."/>
            <person name="Brettin T."/>
            <person name="Detter J.C."/>
            <person name="Schuler E."/>
            <person name="Goker M."/>
            <person name="Rohde M."/>
            <person name="Bristow J."/>
            <person name="Eisen J.A."/>
            <person name="Markowitz V."/>
            <person name="Hugenholtz P."/>
            <person name="Kyrpides N.C."/>
            <person name="Klenk H.P."/>
        </authorList>
    </citation>
    <scope>NUCLEOTIDE SEQUENCE [LARGE SCALE GENOMIC DNA]</scope>
    <source>
        <strain evidence="15">ATCC 49802 / DSM 20745 / S 6022</strain>
    </source>
</reference>
<comment type="subcellular location">
    <subcellularLocation>
        <location evidence="2">Membrane</location>
        <topology evidence="2">Multi-pass membrane protein</topology>
    </subcellularLocation>
</comment>
<accession>D1C7D5</accession>
<dbReference type="GO" id="GO:0061630">
    <property type="term" value="F:ubiquitin protein ligase activity"/>
    <property type="evidence" value="ECO:0007669"/>
    <property type="project" value="UniProtKB-EC"/>
</dbReference>
<dbReference type="EC" id="2.3.2.27" evidence="3"/>
<dbReference type="InterPro" id="IPR044231">
    <property type="entry name" value="SP1/SPL1"/>
</dbReference>
<dbReference type="Pfam" id="PF12483">
    <property type="entry name" value="GIDE"/>
    <property type="match status" value="1"/>
</dbReference>
<dbReference type="GO" id="GO:0016567">
    <property type="term" value="P:protein ubiquitination"/>
    <property type="evidence" value="ECO:0007669"/>
    <property type="project" value="InterPro"/>
</dbReference>
<evidence type="ECO:0000256" key="2">
    <source>
        <dbReference type="ARBA" id="ARBA00004141"/>
    </source>
</evidence>
<dbReference type="OrthoDB" id="152425at2"/>
<proteinExistence type="predicted"/>
<dbReference type="Proteomes" id="UP000002027">
    <property type="component" value="Chromosome 1"/>
</dbReference>
<feature type="transmembrane region" description="Helical" evidence="12">
    <location>
        <begin position="229"/>
        <end position="253"/>
    </location>
</feature>
<evidence type="ECO:0000256" key="8">
    <source>
        <dbReference type="ARBA" id="ARBA00022786"/>
    </source>
</evidence>
<dbReference type="InterPro" id="IPR022170">
    <property type="entry name" value="MUL1-like"/>
</dbReference>
<keyword evidence="11 12" id="KW-0472">Membrane</keyword>
<evidence type="ECO:0000256" key="4">
    <source>
        <dbReference type="ARBA" id="ARBA00022679"/>
    </source>
</evidence>
<gene>
    <name evidence="14" type="ordered locus">Sthe_2360</name>
</gene>
<protein>
    <recommendedName>
        <fullName evidence="3">RING-type E3 ubiquitin transferase</fullName>
        <ecNumber evidence="3">2.3.2.27</ecNumber>
    </recommendedName>
</protein>
<feature type="domain" description="E3 Ubiquitin ligase MUL1-like" evidence="13">
    <location>
        <begin position="87"/>
        <end position="244"/>
    </location>
</feature>
<organism evidence="14 15">
    <name type="scientific">Sphaerobacter thermophilus (strain ATCC 49802 / DSM 20745 / KCCM 41009 / NCIMB 13125 / S 6022)</name>
    <dbReference type="NCBI Taxonomy" id="479434"/>
    <lineage>
        <taxon>Bacteria</taxon>
        <taxon>Pseudomonadati</taxon>
        <taxon>Thermomicrobiota</taxon>
        <taxon>Thermomicrobia</taxon>
        <taxon>Sphaerobacterales</taxon>
        <taxon>Sphaerobacterineae</taxon>
        <taxon>Sphaerobacteraceae</taxon>
        <taxon>Sphaerobacter</taxon>
    </lineage>
</organism>